<dbReference type="PANTHER" id="PTHR14881">
    <property type="entry name" value="LISH DOMAIN-CONTAINING PROTEIN ARMC9"/>
    <property type="match status" value="1"/>
</dbReference>
<keyword evidence="5" id="KW-0970">Cilium biogenesis/degradation</keyword>
<evidence type="ECO:0000313" key="12">
    <source>
        <dbReference type="Proteomes" id="UP000663879"/>
    </source>
</evidence>
<comment type="subcellular location">
    <subcellularLocation>
        <location evidence="2">Cytoplasm</location>
        <location evidence="2">Cytoskeleton</location>
        <location evidence="2">Cilium basal body</location>
    </subcellularLocation>
    <subcellularLocation>
        <location evidence="1">Cytoplasm</location>
        <location evidence="1">Cytoskeleton</location>
        <location evidence="1">Microtubule organizing center</location>
        <location evidence="1">Centrosome</location>
        <location evidence="1">Centriole</location>
    </subcellularLocation>
</comment>
<dbReference type="EMBL" id="CAJNOC010001626">
    <property type="protein sequence ID" value="CAF0879503.1"/>
    <property type="molecule type" value="Genomic_DNA"/>
</dbReference>
<feature type="compositionally biased region" description="Low complexity" evidence="8">
    <location>
        <begin position="795"/>
        <end position="821"/>
    </location>
</feature>
<protein>
    <recommendedName>
        <fullName evidence="3">LisH domain-containing protein ARMC9</fullName>
    </recommendedName>
</protein>
<evidence type="ECO:0000256" key="1">
    <source>
        <dbReference type="ARBA" id="ARBA00004114"/>
    </source>
</evidence>
<feature type="compositionally biased region" description="Acidic residues" evidence="8">
    <location>
        <begin position="575"/>
        <end position="596"/>
    </location>
</feature>
<feature type="domain" description="LisH" evidence="9">
    <location>
        <begin position="452"/>
        <end position="571"/>
    </location>
</feature>
<keyword evidence="4" id="KW-0963">Cytoplasm</keyword>
<evidence type="ECO:0000256" key="3">
    <source>
        <dbReference type="ARBA" id="ARBA00021146"/>
    </source>
</evidence>
<feature type="domain" description="ARMC9 CTLH-like" evidence="10">
    <location>
        <begin position="58"/>
        <end position="184"/>
    </location>
</feature>
<evidence type="ECO:0000256" key="6">
    <source>
        <dbReference type="ARBA" id="ARBA00023212"/>
    </source>
</evidence>
<gene>
    <name evidence="11" type="ORF">OXX778_LOCUS10341</name>
</gene>
<feature type="region of interest" description="Disordered" evidence="8">
    <location>
        <begin position="572"/>
        <end position="596"/>
    </location>
</feature>
<dbReference type="GO" id="GO:0005814">
    <property type="term" value="C:centriole"/>
    <property type="evidence" value="ECO:0007669"/>
    <property type="project" value="UniProtKB-SubCell"/>
</dbReference>
<keyword evidence="6" id="KW-0206">Cytoskeleton</keyword>
<dbReference type="PROSITE" id="PS50896">
    <property type="entry name" value="LISH"/>
    <property type="match status" value="1"/>
</dbReference>
<evidence type="ECO:0000256" key="4">
    <source>
        <dbReference type="ARBA" id="ARBA00022490"/>
    </source>
</evidence>
<accession>A0A813Y6Q6</accession>
<dbReference type="InterPro" id="IPR006594">
    <property type="entry name" value="LisH"/>
</dbReference>
<comment type="caution">
    <text evidence="11">The sequence shown here is derived from an EMBL/GenBank/DDBJ whole genome shotgun (WGS) entry which is preliminary data.</text>
</comment>
<evidence type="ECO:0000313" key="11">
    <source>
        <dbReference type="EMBL" id="CAF0879503.1"/>
    </source>
</evidence>
<feature type="region of interest" description="Disordered" evidence="8">
    <location>
        <begin position="782"/>
        <end position="821"/>
    </location>
</feature>
<evidence type="ECO:0000259" key="9">
    <source>
        <dbReference type="Pfam" id="PF21050"/>
    </source>
</evidence>
<evidence type="ECO:0000256" key="5">
    <source>
        <dbReference type="ARBA" id="ARBA00022794"/>
    </source>
</evidence>
<dbReference type="InterPro" id="IPR056327">
    <property type="entry name" value="ARMC9_CTLH-like_dom"/>
</dbReference>
<evidence type="ECO:0000259" key="10">
    <source>
        <dbReference type="Pfam" id="PF23138"/>
    </source>
</evidence>
<dbReference type="PANTHER" id="PTHR14881:SF4">
    <property type="entry name" value="LISH DOMAIN-CONTAINING PROTEIN ARMC9"/>
    <property type="match status" value="1"/>
</dbReference>
<dbReference type="InterPro" id="IPR048959">
    <property type="entry name" value="ARMC9_ARM_dom"/>
</dbReference>
<keyword evidence="7" id="KW-0966">Cell projection</keyword>
<dbReference type="InterPro" id="IPR040369">
    <property type="entry name" value="ARMC9"/>
</dbReference>
<dbReference type="GO" id="GO:0060271">
    <property type="term" value="P:cilium assembly"/>
    <property type="evidence" value="ECO:0007669"/>
    <property type="project" value="InterPro"/>
</dbReference>
<dbReference type="Pfam" id="PF21051">
    <property type="entry name" value="ARMC9_LisH"/>
    <property type="match status" value="1"/>
</dbReference>
<proteinExistence type="predicted"/>
<reference evidence="11" key="1">
    <citation type="submission" date="2021-02" db="EMBL/GenBank/DDBJ databases">
        <authorList>
            <person name="Nowell W R."/>
        </authorList>
    </citation>
    <scope>NUCLEOTIDE SEQUENCE</scope>
    <source>
        <strain evidence="11">Ploen Becks lab</strain>
    </source>
</reference>
<dbReference type="SUPFAM" id="SSF48371">
    <property type="entry name" value="ARM repeat"/>
    <property type="match status" value="1"/>
</dbReference>
<sequence>MSGTVAFEAQLNGYVKEYLDFYGFDSTLEKFVAECSTRGKSISETDKLNNTNPKINSTLNEMVSLFLQGQRKEFFRRWIENISPDLIEYDLQAQKLELELNIHFAVYPFRKNSRDVNNTREGMNAFKEYIDNKGRVLCQTKEFLPYFGLHYHQNPQDGYPELFNDAWLADLQNKLEEFIKKSLKVKSHPKLVEILSTQQTDTDSNTQIPKLKQQLMESEKRTMAFMRKFNRVQSEYHTLIGITAELVDSLENTINGKPVSNEYIQNICFKLFNTQLTKQTIDFTRPGTAGDHIRRSLAQKITTEKSDLKKTSTPLDFLKIKHDLIHQNEKRQITLLQALRWRLTKSESTEHRQKILTSYIQADLFNFRNEKMQNSIIDLLKSPNDIIKQFMARLINTFASLNYGRSYLASSSDLVKNMIFVLRHEKDDSYTRKNLLAALQKLSLRHNLHILMINENAVDYLINLLEDNESLSDYSLEYAVALFMNLTLKKQGKFKCVKDHRRILKVLTDLLANCSIEAQNYINGALYSILTVPEIRRYAKEINLADEIKNYTSDADEYVNKQREVIINKINQDDSIVEPDENDDEDDDEDDEEDGDVMERELDVGETIFKQTEEIIGENLLLKYYSIINQGNEPSLSREMTKQKHEDEFLSESTLLNRPITPLNIKNNQLLQSKNFEKTSDFKPPKNNQINKSLAKKENIKSSLSFNRAQSTDRQQVKNSIVESKTKHNFLSINSNDIRTVDSYEPLYSNAKDSSEAFSNKPKIQRTPDQSMALRQKSYIASSVQSNSSYVPKYSISEPRPSSASSNKSLKSPNSSTLNHN</sequence>
<evidence type="ECO:0000256" key="2">
    <source>
        <dbReference type="ARBA" id="ARBA00004120"/>
    </source>
</evidence>
<dbReference type="AlphaFoldDB" id="A0A813Y6Q6"/>
<dbReference type="InterPro" id="IPR016024">
    <property type="entry name" value="ARM-type_fold"/>
</dbReference>
<keyword evidence="12" id="KW-1185">Reference proteome</keyword>
<dbReference type="Gene3D" id="1.25.10.10">
    <property type="entry name" value="Leucine-rich Repeat Variant"/>
    <property type="match status" value="1"/>
</dbReference>
<evidence type="ECO:0000256" key="8">
    <source>
        <dbReference type="SAM" id="MobiDB-lite"/>
    </source>
</evidence>
<dbReference type="Pfam" id="PF23138">
    <property type="entry name" value="CTLH_Armc9"/>
    <property type="match status" value="1"/>
</dbReference>
<dbReference type="InterPro" id="IPR048957">
    <property type="entry name" value="ARMC9_LisH"/>
</dbReference>
<evidence type="ECO:0000256" key="7">
    <source>
        <dbReference type="ARBA" id="ARBA00023273"/>
    </source>
</evidence>
<dbReference type="GO" id="GO:0036064">
    <property type="term" value="C:ciliary basal body"/>
    <property type="evidence" value="ECO:0007669"/>
    <property type="project" value="InterPro"/>
</dbReference>
<dbReference type="OrthoDB" id="538223at2759"/>
<dbReference type="InterPro" id="IPR011989">
    <property type="entry name" value="ARM-like"/>
</dbReference>
<dbReference type="Proteomes" id="UP000663879">
    <property type="component" value="Unassembled WGS sequence"/>
</dbReference>
<dbReference type="GO" id="GO:0097542">
    <property type="term" value="C:ciliary tip"/>
    <property type="evidence" value="ECO:0007669"/>
    <property type="project" value="TreeGrafter"/>
</dbReference>
<name>A0A813Y6Q6_9BILA</name>
<organism evidence="11 12">
    <name type="scientific">Brachionus calyciflorus</name>
    <dbReference type="NCBI Taxonomy" id="104777"/>
    <lineage>
        <taxon>Eukaryota</taxon>
        <taxon>Metazoa</taxon>
        <taxon>Spiralia</taxon>
        <taxon>Gnathifera</taxon>
        <taxon>Rotifera</taxon>
        <taxon>Eurotatoria</taxon>
        <taxon>Monogononta</taxon>
        <taxon>Pseudotrocha</taxon>
        <taxon>Ploima</taxon>
        <taxon>Brachionidae</taxon>
        <taxon>Brachionus</taxon>
    </lineage>
</organism>
<dbReference type="Pfam" id="PF21050">
    <property type="entry name" value="ARMC9_ARM"/>
    <property type="match status" value="1"/>
</dbReference>